<evidence type="ECO:0000256" key="4">
    <source>
        <dbReference type="ARBA" id="ARBA00022989"/>
    </source>
</evidence>
<dbReference type="NCBIfam" id="NF037997">
    <property type="entry name" value="Na_Pi_symport"/>
    <property type="match status" value="1"/>
</dbReference>
<feature type="transmembrane region" description="Helical" evidence="6">
    <location>
        <begin position="194"/>
        <end position="219"/>
    </location>
</feature>
<reference evidence="8 9" key="1">
    <citation type="submission" date="2014-07" db="EMBL/GenBank/DDBJ databases">
        <title>Draft genome sequence of Thalassospira xianhensis P-4 (MCCC 1A02616).</title>
        <authorList>
            <person name="Lai Q."/>
            <person name="Shao Z."/>
        </authorList>
    </citation>
    <scope>NUCLEOTIDE SEQUENCE [LARGE SCALE GENOMIC DNA]</scope>
    <source>
        <strain evidence="8 9">MCCC 1A02616</strain>
    </source>
</reference>
<dbReference type="GO" id="GO:0044341">
    <property type="term" value="P:sodium-dependent phosphate transport"/>
    <property type="evidence" value="ECO:0007669"/>
    <property type="project" value="InterPro"/>
</dbReference>
<dbReference type="InterPro" id="IPR003841">
    <property type="entry name" value="Na/Pi_transpt"/>
</dbReference>
<dbReference type="SUPFAM" id="SSF109755">
    <property type="entry name" value="PhoU-like"/>
    <property type="match status" value="1"/>
</dbReference>
<dbReference type="AlphaFoldDB" id="A0A367UIC1"/>
<feature type="domain" description="PhoU" evidence="7">
    <location>
        <begin position="344"/>
        <end position="424"/>
    </location>
</feature>
<dbReference type="PANTHER" id="PTHR10010:SF46">
    <property type="entry name" value="SODIUM-DEPENDENT PHOSPHATE TRANSPORT PROTEIN 2B"/>
    <property type="match status" value="1"/>
</dbReference>
<evidence type="ECO:0000313" key="9">
    <source>
        <dbReference type="Proteomes" id="UP000252419"/>
    </source>
</evidence>
<feature type="transmembrane region" description="Helical" evidence="6">
    <location>
        <begin position="98"/>
        <end position="121"/>
    </location>
</feature>
<feature type="transmembrane region" description="Helical" evidence="6">
    <location>
        <begin position="166"/>
        <end position="187"/>
    </location>
</feature>
<evidence type="ECO:0000256" key="6">
    <source>
        <dbReference type="SAM" id="Phobius"/>
    </source>
</evidence>
<dbReference type="RefSeq" id="WP_114121189.1">
    <property type="nucleotide sequence ID" value="NZ_JPWA01000005.1"/>
</dbReference>
<gene>
    <name evidence="8" type="ORF">TH5_06825</name>
</gene>
<feature type="transmembrane region" description="Helical" evidence="6">
    <location>
        <begin position="44"/>
        <end position="61"/>
    </location>
</feature>
<keyword evidence="3 6" id="KW-0812">Transmembrane</keyword>
<keyword evidence="9" id="KW-1185">Reference proteome</keyword>
<evidence type="ECO:0000256" key="1">
    <source>
        <dbReference type="ARBA" id="ARBA00004651"/>
    </source>
</evidence>
<feature type="transmembrane region" description="Helical" evidence="6">
    <location>
        <begin position="7"/>
        <end position="24"/>
    </location>
</feature>
<protein>
    <submittedName>
        <fullName evidence="8">Na/Pi cotransporter</fullName>
    </submittedName>
</protein>
<dbReference type="InterPro" id="IPR038078">
    <property type="entry name" value="PhoU-like_sf"/>
</dbReference>
<sequence>MEISLKLLEIAGMIALLLWGLHMVQTGIQRAYGPELRRFLSSALGNRFKAFFAGIGVTAILQSSTATGLMATAFTAEGLISLVTALAIMLGANVGTTLIVQVLSFDITQIAPVFILIGVLMFRRGGVTRTRDLGRVVIGLGMMLLSLHLVHGAVAPYADAPGLRTVLTAITAAPVLNVLLAAALTWLAHSSVAIVLLIMSFASAGIIPLEAAFALVLGANLGTAINPWLEGGNNSDPASKRLPLGNLLNRMAGCVLALAALEPATNHIARIIPDPAQAVAAFHLVFNLFLAVLMLPTLPLLARLLCRWLPTRNDGSDPAKPVYLDDDAKASPPIAMAVAAREALRMADTLQQMLAGVEDALENGDRKRAAQTRRMDDILDHLNTAIKEYLTSLDVRTFDDRDRRRMREILTFATNLEQAGDVIERDLVNLTSKRIKRGLTFSPEGQRELLDMLERLESNLRSATAVFMNEDPRMARKLAREKEAFRDLEERTINAHFQRLQAGRQDSTETSTLHLDIVRDLKRINAHLVAAAAYPVLKDQGELLTSRLKLPKHG</sequence>
<accession>A0A367UIC1</accession>
<feature type="transmembrane region" description="Helical" evidence="6">
    <location>
        <begin position="133"/>
        <end position="154"/>
    </location>
</feature>
<dbReference type="Pfam" id="PF02690">
    <property type="entry name" value="Na_Pi_cotrans"/>
    <property type="match status" value="2"/>
</dbReference>
<dbReference type="EMBL" id="JPWA01000005">
    <property type="protein sequence ID" value="RCK06852.1"/>
    <property type="molecule type" value="Genomic_DNA"/>
</dbReference>
<feature type="domain" description="PhoU" evidence="7">
    <location>
        <begin position="450"/>
        <end position="531"/>
    </location>
</feature>
<evidence type="ECO:0000256" key="3">
    <source>
        <dbReference type="ARBA" id="ARBA00022692"/>
    </source>
</evidence>
<keyword evidence="5 6" id="KW-0472">Membrane</keyword>
<name>A0A367UIC1_9PROT</name>
<comment type="subcellular location">
    <subcellularLocation>
        <location evidence="1">Cell membrane</location>
        <topology evidence="1">Multi-pass membrane protein</topology>
    </subcellularLocation>
</comment>
<keyword evidence="2" id="KW-1003">Cell membrane</keyword>
<feature type="transmembrane region" description="Helical" evidence="6">
    <location>
        <begin position="280"/>
        <end position="302"/>
    </location>
</feature>
<feature type="transmembrane region" description="Helical" evidence="6">
    <location>
        <begin position="68"/>
        <end position="92"/>
    </location>
</feature>
<evidence type="ECO:0000256" key="5">
    <source>
        <dbReference type="ARBA" id="ARBA00023136"/>
    </source>
</evidence>
<dbReference type="Gene3D" id="1.20.58.220">
    <property type="entry name" value="Phosphate transport system protein phou homolog 2, domain 2"/>
    <property type="match status" value="1"/>
</dbReference>
<keyword evidence="4 6" id="KW-1133">Transmembrane helix</keyword>
<dbReference type="Proteomes" id="UP000252419">
    <property type="component" value="Unassembled WGS sequence"/>
</dbReference>
<evidence type="ECO:0000259" key="7">
    <source>
        <dbReference type="Pfam" id="PF01895"/>
    </source>
</evidence>
<dbReference type="PANTHER" id="PTHR10010">
    <property type="entry name" value="SOLUTE CARRIER FAMILY 34 SODIUM PHOSPHATE , MEMBER 2-RELATED"/>
    <property type="match status" value="1"/>
</dbReference>
<dbReference type="NCBIfam" id="TIGR00704">
    <property type="entry name" value="NaPi_cotrn_rel"/>
    <property type="match status" value="1"/>
</dbReference>
<dbReference type="InterPro" id="IPR004633">
    <property type="entry name" value="NaPi_cotrn-rel/YqeW-like"/>
</dbReference>
<evidence type="ECO:0000313" key="8">
    <source>
        <dbReference type="EMBL" id="RCK06852.1"/>
    </source>
</evidence>
<dbReference type="GO" id="GO:0005436">
    <property type="term" value="F:sodium:phosphate symporter activity"/>
    <property type="evidence" value="ECO:0007669"/>
    <property type="project" value="InterPro"/>
</dbReference>
<evidence type="ECO:0000256" key="2">
    <source>
        <dbReference type="ARBA" id="ARBA00022475"/>
    </source>
</evidence>
<dbReference type="Pfam" id="PF01895">
    <property type="entry name" value="PhoU"/>
    <property type="match status" value="2"/>
</dbReference>
<dbReference type="InterPro" id="IPR026022">
    <property type="entry name" value="PhoU_dom"/>
</dbReference>
<dbReference type="GO" id="GO:0005886">
    <property type="term" value="C:plasma membrane"/>
    <property type="evidence" value="ECO:0007669"/>
    <property type="project" value="UniProtKB-SubCell"/>
</dbReference>
<proteinExistence type="predicted"/>
<comment type="caution">
    <text evidence="8">The sequence shown here is derived from an EMBL/GenBank/DDBJ whole genome shotgun (WGS) entry which is preliminary data.</text>
</comment>
<organism evidence="8 9">
    <name type="scientific">Thalassospira xianhensis MCCC 1A02616</name>
    <dbReference type="NCBI Taxonomy" id="1177929"/>
    <lineage>
        <taxon>Bacteria</taxon>
        <taxon>Pseudomonadati</taxon>
        <taxon>Pseudomonadota</taxon>
        <taxon>Alphaproteobacteria</taxon>
        <taxon>Rhodospirillales</taxon>
        <taxon>Thalassospiraceae</taxon>
        <taxon>Thalassospira</taxon>
    </lineage>
</organism>